<evidence type="ECO:0000256" key="1">
    <source>
        <dbReference type="ARBA" id="ARBA00004651"/>
    </source>
</evidence>
<comment type="caution">
    <text evidence="8">The sequence shown here is derived from an EMBL/GenBank/DDBJ whole genome shotgun (WGS) entry which is preliminary data.</text>
</comment>
<dbReference type="PANTHER" id="PTHR34229:SF1">
    <property type="entry name" value="METAL TRANSPORT PROTEIN HI_1621-RELATED"/>
    <property type="match status" value="1"/>
</dbReference>
<evidence type="ECO:0000256" key="7">
    <source>
        <dbReference type="SAM" id="Phobius"/>
    </source>
</evidence>
<comment type="subcellular location">
    <subcellularLocation>
        <location evidence="1">Cell membrane</location>
        <topology evidence="1">Multi-pass membrane protein</topology>
    </subcellularLocation>
</comment>
<reference evidence="8 9" key="1">
    <citation type="submission" date="2019-12" db="EMBL/GenBank/DDBJ databases">
        <title>Neisseriaceae gen. nov. sp. Genome sequencing and assembly.</title>
        <authorList>
            <person name="Liu Z."/>
            <person name="Li A."/>
        </authorList>
    </citation>
    <scope>NUCLEOTIDE SEQUENCE [LARGE SCALE GENOMIC DNA]</scope>
    <source>
        <strain evidence="8 9">B2N2-7</strain>
    </source>
</reference>
<evidence type="ECO:0000256" key="2">
    <source>
        <dbReference type="ARBA" id="ARBA00022448"/>
    </source>
</evidence>
<sequence length="222" mass="24165">MNFTADLFPRDWLGLSALLSLLVLLFCLWRTPWRKLDSRLLNAGMGATVAVLALWLLHGGLNNGLSFHLLGAAILTLMLGPWLALPALALVLLAVSTLGLGQWQAFGMNFLTMALLPVGLVHGVWRLSRRYLPANYFVYLFVCAFAAGGASLLLSTLASCAALMLAGAYATDFLLNEVLPFYFLLSWSEAFTTGLAMAVLTVYRPAWVVSFDDATYLGKRGN</sequence>
<dbReference type="AlphaFoldDB" id="A0A845BP09"/>
<feature type="transmembrane region" description="Helical" evidence="7">
    <location>
        <begin position="137"/>
        <end position="169"/>
    </location>
</feature>
<keyword evidence="3" id="KW-1003">Cell membrane</keyword>
<keyword evidence="9" id="KW-1185">Reference proteome</keyword>
<evidence type="ECO:0008006" key="10">
    <source>
        <dbReference type="Google" id="ProtNLM"/>
    </source>
</evidence>
<evidence type="ECO:0000256" key="6">
    <source>
        <dbReference type="ARBA" id="ARBA00023136"/>
    </source>
</evidence>
<feature type="transmembrane region" description="Helical" evidence="7">
    <location>
        <begin position="181"/>
        <end position="203"/>
    </location>
</feature>
<keyword evidence="2" id="KW-0813">Transport</keyword>
<evidence type="ECO:0000313" key="9">
    <source>
        <dbReference type="Proteomes" id="UP000467214"/>
    </source>
</evidence>
<keyword evidence="5 7" id="KW-1133">Transmembrane helix</keyword>
<proteinExistence type="predicted"/>
<dbReference type="GO" id="GO:0005886">
    <property type="term" value="C:plasma membrane"/>
    <property type="evidence" value="ECO:0007669"/>
    <property type="project" value="UniProtKB-SubCell"/>
</dbReference>
<organism evidence="8 9">
    <name type="scientific">Craterilacuibacter sinensis</name>
    <dbReference type="NCBI Taxonomy" id="2686017"/>
    <lineage>
        <taxon>Bacteria</taxon>
        <taxon>Pseudomonadati</taxon>
        <taxon>Pseudomonadota</taxon>
        <taxon>Betaproteobacteria</taxon>
        <taxon>Neisseriales</taxon>
        <taxon>Neisseriaceae</taxon>
        <taxon>Craterilacuibacter</taxon>
    </lineage>
</organism>
<feature type="transmembrane region" description="Helical" evidence="7">
    <location>
        <begin position="12"/>
        <end position="29"/>
    </location>
</feature>
<dbReference type="Pfam" id="PF01891">
    <property type="entry name" value="CbiM"/>
    <property type="match status" value="1"/>
</dbReference>
<name>A0A845BP09_9NEIS</name>
<gene>
    <name evidence="8" type="ORF">GQF02_04220</name>
</gene>
<protein>
    <recommendedName>
        <fullName evidence="10">Energy-coupling factor ABC transporter permease</fullName>
    </recommendedName>
</protein>
<accession>A0A845BP09</accession>
<keyword evidence="4 7" id="KW-0812">Transmembrane</keyword>
<dbReference type="RefSeq" id="WP_160795081.1">
    <property type="nucleotide sequence ID" value="NZ_WSSB01000003.1"/>
</dbReference>
<dbReference type="PANTHER" id="PTHR34229">
    <property type="entry name" value="METAL TRANSPORT PROTEIN HI_1621-RELATED"/>
    <property type="match status" value="1"/>
</dbReference>
<dbReference type="EMBL" id="WSSB01000003">
    <property type="protein sequence ID" value="MXR36181.1"/>
    <property type="molecule type" value="Genomic_DNA"/>
</dbReference>
<evidence type="ECO:0000256" key="4">
    <source>
        <dbReference type="ARBA" id="ARBA00022692"/>
    </source>
</evidence>
<keyword evidence="6 7" id="KW-0472">Membrane</keyword>
<dbReference type="Gene3D" id="1.10.1760.20">
    <property type="match status" value="1"/>
</dbReference>
<dbReference type="InterPro" id="IPR002751">
    <property type="entry name" value="CbiM/NikMN"/>
</dbReference>
<evidence type="ECO:0000256" key="3">
    <source>
        <dbReference type="ARBA" id="ARBA00022475"/>
    </source>
</evidence>
<feature type="transmembrane region" description="Helical" evidence="7">
    <location>
        <begin position="106"/>
        <end position="125"/>
    </location>
</feature>
<evidence type="ECO:0000313" key="8">
    <source>
        <dbReference type="EMBL" id="MXR36181.1"/>
    </source>
</evidence>
<dbReference type="Proteomes" id="UP000467214">
    <property type="component" value="Unassembled WGS sequence"/>
</dbReference>
<dbReference type="GO" id="GO:0000041">
    <property type="term" value="P:transition metal ion transport"/>
    <property type="evidence" value="ECO:0007669"/>
    <property type="project" value="InterPro"/>
</dbReference>
<feature type="transmembrane region" description="Helical" evidence="7">
    <location>
        <begin position="67"/>
        <end position="94"/>
    </location>
</feature>
<feature type="transmembrane region" description="Helical" evidence="7">
    <location>
        <begin position="41"/>
        <end position="61"/>
    </location>
</feature>
<evidence type="ECO:0000256" key="5">
    <source>
        <dbReference type="ARBA" id="ARBA00022989"/>
    </source>
</evidence>